<dbReference type="Pfam" id="PF08450">
    <property type="entry name" value="SGL"/>
    <property type="match status" value="1"/>
</dbReference>
<dbReference type="SUPFAM" id="SSF52161">
    <property type="entry name" value="Ribosomal protein L13"/>
    <property type="match status" value="1"/>
</dbReference>
<feature type="binding site" evidence="7">
    <location>
        <position position="21"/>
    </location>
    <ligand>
        <name>a divalent metal cation</name>
        <dbReference type="ChEBI" id="CHEBI:60240"/>
    </ligand>
</feature>
<dbReference type="GO" id="GO:0015934">
    <property type="term" value="C:large ribosomal subunit"/>
    <property type="evidence" value="ECO:0007669"/>
    <property type="project" value="InterPro"/>
</dbReference>
<dbReference type="HAMAP" id="MF_01366">
    <property type="entry name" value="Ribosomal_uL13"/>
    <property type="match status" value="1"/>
</dbReference>
<evidence type="ECO:0000313" key="10">
    <source>
        <dbReference type="Proteomes" id="UP001063166"/>
    </source>
</evidence>
<dbReference type="AlphaFoldDB" id="A0A9P3PHJ9"/>
<feature type="binding site" evidence="7">
    <location>
        <position position="156"/>
    </location>
    <ligand>
        <name>a divalent metal cation</name>
        <dbReference type="ChEBI" id="CHEBI:60240"/>
    </ligand>
</feature>
<feature type="binding site" evidence="7">
    <location>
        <position position="108"/>
    </location>
    <ligand>
        <name>substrate</name>
    </ligand>
</feature>
<dbReference type="PANTHER" id="PTHR10907:SF47">
    <property type="entry name" value="REGUCALCIN"/>
    <property type="match status" value="1"/>
</dbReference>
<feature type="binding site" evidence="7">
    <location>
        <position position="208"/>
    </location>
    <ligand>
        <name>a divalent metal cation</name>
        <dbReference type="ChEBI" id="CHEBI:60240"/>
    </ligand>
</feature>
<comment type="function">
    <text evidence="1">Component of the ribosome, a large ribonucleoprotein complex responsible for the synthesis of proteins in the cell. The small ribosomal subunit (SSU) binds messenger RNAs (mRNAs) and translates the encoded message by selecting cognate aminoacyl-transfer RNA (tRNA) molecules. The large subunit (LSU) contains the ribosomal catalytic site termed the peptidyl transferase center (PTC), which catalyzes the formation of peptide bonds, thereby polymerizing the amino acids delivered by tRNAs into a polypeptide chain. The nascent polypeptides leave the ribosome through a tunnel in the LSU and interact with protein factors that function in enzymatic processing, targeting, and the membrane insertion of nascent chains at the exit of the ribosomal tunnel.</text>
</comment>
<dbReference type="GO" id="GO:0004341">
    <property type="term" value="F:gluconolactonase activity"/>
    <property type="evidence" value="ECO:0007669"/>
    <property type="project" value="TreeGrafter"/>
</dbReference>
<feature type="domain" description="SMP-30/Gluconolactonase/LRE-like region" evidence="8">
    <location>
        <begin position="19"/>
        <end position="268"/>
    </location>
</feature>
<evidence type="ECO:0000256" key="2">
    <source>
        <dbReference type="ARBA" id="ARBA00006227"/>
    </source>
</evidence>
<gene>
    <name evidence="9" type="ORF">LshimejAT787_0305200</name>
</gene>
<dbReference type="FunFam" id="3.90.1180.10:FF:000002">
    <property type="entry name" value="60S ribosomal protein L16"/>
    <property type="match status" value="1"/>
</dbReference>
<dbReference type="GO" id="GO:0019853">
    <property type="term" value="P:L-ascorbic acid biosynthetic process"/>
    <property type="evidence" value="ECO:0007669"/>
    <property type="project" value="TreeGrafter"/>
</dbReference>
<sequence>MVHTQIVAKRPWLKVGCTLGEGPLYDPETSTLHFVDISEKKVFHLNTQSLDLQVEQLDTPVSCLALRKSKPGLACAAAQGFALLEGDATLKYISQPLPVADIPYTRFNDGACDSKGRFFAGTIYSKEHGVPGKLYRYDPNDGTSTVVDEGPFTDSNGLGWSPDEKTFYFTDSLTNIIYAYDYDDGNLSNRRVFIDAMALGLPENSFCDGLCIDEEGCVWSARWGGSRIIRFTKDGAIDVEIIFPTALNITACCFGGPNGDQLFVTTAHCGAIGGDASRQTHTEVHPDITLLGRMAKLDTSIICSIINAMYKPYAPRQVQENGRPLLTLAETGAILEYLEEKLHGGLQAGVSLEDRAQMWMAKDAALFFINRVFQMSVDETWLAPPSRALILQQIVLPYLRGTEAMLKRLTNPPRTVTAASACMFTAFLFSLDMFPSLERVFQDGRSLEKCGEILAALGKRDAIERCLDQGAERKVWAERLCRLVPNMATLGSGAEEPGMRAEIAGHLRRKRSTPQDFKMATFSSTPIVIDGKGHLLGRLASIISKQILSGQKIVVVRCEEINISGSFFRNKLRYHNFLHKRHIVNPKKSGPFHHRAPSKILWRAIRGMVPHKSARGTAALERLKLFEGVPPPYDKRKRMVVPEALRVLRLKPGRKYCTVKRLSHEVGWGYKDIVDRLEEKRKIKAQAFHERKTAAMKLRQKALAETAPSFPQLTELGY</sequence>
<name>A0A9P3PHJ9_LYOSH</name>
<keyword evidence="7" id="KW-0862">Zinc</keyword>
<accession>A0A9P3PHJ9</accession>
<comment type="similarity">
    <text evidence="3">Belongs to the SMP-30/CGR1 family.</text>
</comment>
<dbReference type="EMBL" id="BRPK01000003">
    <property type="protein sequence ID" value="GLB36232.1"/>
    <property type="molecule type" value="Genomic_DNA"/>
</dbReference>
<keyword evidence="5" id="KW-0687">Ribonucleoprotein</keyword>
<dbReference type="InterPro" id="IPR011042">
    <property type="entry name" value="6-blade_b-propeller_TolB-like"/>
</dbReference>
<dbReference type="Gene3D" id="2.120.10.30">
    <property type="entry name" value="TolB, C-terminal domain"/>
    <property type="match status" value="1"/>
</dbReference>
<dbReference type="SUPFAM" id="SSF63829">
    <property type="entry name" value="Calcium-dependent phosphotriesterase"/>
    <property type="match status" value="1"/>
</dbReference>
<feature type="binding site" evidence="7">
    <location>
        <position position="106"/>
    </location>
    <ligand>
        <name>substrate</name>
    </ligand>
</feature>
<reference evidence="9" key="1">
    <citation type="submission" date="2022-07" db="EMBL/GenBank/DDBJ databases">
        <title>The genome of Lyophyllum shimeji provides insight into the initial evolution of ectomycorrhizal fungal genome.</title>
        <authorList>
            <person name="Kobayashi Y."/>
            <person name="Shibata T."/>
            <person name="Hirakawa H."/>
            <person name="Shigenobu S."/>
            <person name="Nishiyama T."/>
            <person name="Yamada A."/>
            <person name="Hasebe M."/>
            <person name="Kawaguchi M."/>
        </authorList>
    </citation>
    <scope>NUCLEOTIDE SEQUENCE</scope>
    <source>
        <strain evidence="9">AT787</strain>
    </source>
</reference>
<dbReference type="InterPro" id="IPR013658">
    <property type="entry name" value="SGL"/>
</dbReference>
<dbReference type="PANTHER" id="PTHR10907">
    <property type="entry name" value="REGUCALCIN"/>
    <property type="match status" value="1"/>
</dbReference>
<dbReference type="Gene3D" id="6.10.250.3250">
    <property type="match status" value="1"/>
</dbReference>
<dbReference type="InterPro" id="IPR005822">
    <property type="entry name" value="Ribosomal_uL13"/>
</dbReference>
<keyword evidence="10" id="KW-1185">Reference proteome</keyword>
<organism evidence="9 10">
    <name type="scientific">Lyophyllum shimeji</name>
    <name type="common">Hon-shimeji</name>
    <name type="synonym">Tricholoma shimeji</name>
    <dbReference type="NCBI Taxonomy" id="47721"/>
    <lineage>
        <taxon>Eukaryota</taxon>
        <taxon>Fungi</taxon>
        <taxon>Dikarya</taxon>
        <taxon>Basidiomycota</taxon>
        <taxon>Agaricomycotina</taxon>
        <taxon>Agaricomycetes</taxon>
        <taxon>Agaricomycetidae</taxon>
        <taxon>Agaricales</taxon>
        <taxon>Tricholomatineae</taxon>
        <taxon>Lyophyllaceae</taxon>
        <taxon>Lyophyllum</taxon>
    </lineage>
</organism>
<feature type="active site" description="Proton donor/acceptor" evidence="6">
    <location>
        <position position="208"/>
    </location>
</feature>
<evidence type="ECO:0000256" key="5">
    <source>
        <dbReference type="ARBA" id="ARBA00023274"/>
    </source>
</evidence>
<evidence type="ECO:0000313" key="9">
    <source>
        <dbReference type="EMBL" id="GLB36232.1"/>
    </source>
</evidence>
<dbReference type="InterPro" id="IPR005755">
    <property type="entry name" value="Ribosomal_uL13_euk/arc"/>
</dbReference>
<evidence type="ECO:0000256" key="7">
    <source>
        <dbReference type="PIRSR" id="PIRSR605511-2"/>
    </source>
</evidence>
<dbReference type="Proteomes" id="UP001063166">
    <property type="component" value="Unassembled WGS sequence"/>
</dbReference>
<dbReference type="PRINTS" id="PR01790">
    <property type="entry name" value="SMP30FAMILY"/>
</dbReference>
<keyword evidence="7" id="KW-0479">Metal-binding</keyword>
<comment type="similarity">
    <text evidence="2">Belongs to the universal ribosomal protein uL13 family.</text>
</comment>
<dbReference type="InterPro" id="IPR036899">
    <property type="entry name" value="Ribosomal_uL13_sf"/>
</dbReference>
<dbReference type="NCBIfam" id="TIGR01077">
    <property type="entry name" value="L13_A_E"/>
    <property type="match status" value="1"/>
</dbReference>
<protein>
    <submittedName>
        <fullName evidence="9">SMP-30/Gluconolaconase/LRE-like region</fullName>
    </submittedName>
</protein>
<dbReference type="Gene3D" id="3.90.1180.10">
    <property type="entry name" value="Ribosomal protein L13"/>
    <property type="match status" value="1"/>
</dbReference>
<keyword evidence="4" id="KW-0689">Ribosomal protein</keyword>
<dbReference type="OrthoDB" id="1882297at2759"/>
<evidence type="ECO:0000256" key="6">
    <source>
        <dbReference type="PIRSR" id="PIRSR605511-1"/>
    </source>
</evidence>
<dbReference type="GO" id="GO:0003735">
    <property type="term" value="F:structural constituent of ribosome"/>
    <property type="evidence" value="ECO:0007669"/>
    <property type="project" value="InterPro"/>
</dbReference>
<dbReference type="GO" id="GO:0005509">
    <property type="term" value="F:calcium ion binding"/>
    <property type="evidence" value="ECO:0007669"/>
    <property type="project" value="TreeGrafter"/>
</dbReference>
<evidence type="ECO:0000256" key="4">
    <source>
        <dbReference type="ARBA" id="ARBA00022980"/>
    </source>
</evidence>
<comment type="cofactor">
    <cofactor evidence="7">
        <name>Zn(2+)</name>
        <dbReference type="ChEBI" id="CHEBI:29105"/>
    </cofactor>
    <text evidence="7">Binds 1 divalent metal cation per subunit.</text>
</comment>
<dbReference type="InterPro" id="IPR005511">
    <property type="entry name" value="SMP-30"/>
</dbReference>
<evidence type="ECO:0000259" key="8">
    <source>
        <dbReference type="Pfam" id="PF08450"/>
    </source>
</evidence>
<dbReference type="GO" id="GO:0006412">
    <property type="term" value="P:translation"/>
    <property type="evidence" value="ECO:0007669"/>
    <property type="project" value="InterPro"/>
</dbReference>
<evidence type="ECO:0000256" key="1">
    <source>
        <dbReference type="ARBA" id="ARBA00004021"/>
    </source>
</evidence>
<dbReference type="Pfam" id="PF00572">
    <property type="entry name" value="Ribosomal_L13"/>
    <property type="match status" value="1"/>
</dbReference>
<evidence type="ECO:0000256" key="3">
    <source>
        <dbReference type="ARBA" id="ARBA00008853"/>
    </source>
</evidence>
<dbReference type="FunFam" id="6.10.250.3250:FF:000001">
    <property type="entry name" value="60S ribosomal protein L13a"/>
    <property type="match status" value="1"/>
</dbReference>
<proteinExistence type="inferred from homology"/>
<comment type="caution">
    <text evidence="9">The sequence shown here is derived from an EMBL/GenBank/DDBJ whole genome shotgun (WGS) entry which is preliminary data.</text>
</comment>
<dbReference type="CDD" id="cd00392">
    <property type="entry name" value="Ribosomal_L13"/>
    <property type="match status" value="1"/>
</dbReference>